<feature type="transmembrane region" description="Helical" evidence="1">
    <location>
        <begin position="301"/>
        <end position="321"/>
    </location>
</feature>
<dbReference type="Pfam" id="PF16955">
    <property type="entry name" value="OFeT_1"/>
    <property type="match status" value="1"/>
</dbReference>
<name>A0ABW1TY79_9BURK</name>
<keyword evidence="1" id="KW-1133">Transmembrane helix</keyword>
<evidence type="ECO:0000313" key="2">
    <source>
        <dbReference type="EMBL" id="MFC6282135.1"/>
    </source>
</evidence>
<dbReference type="InterPro" id="IPR031594">
    <property type="entry name" value="OFeT_1"/>
</dbReference>
<feature type="transmembrane region" description="Helical" evidence="1">
    <location>
        <begin position="219"/>
        <end position="239"/>
    </location>
</feature>
<feature type="transmembrane region" description="Helical" evidence="1">
    <location>
        <begin position="190"/>
        <end position="207"/>
    </location>
</feature>
<feature type="transmembrane region" description="Helical" evidence="1">
    <location>
        <begin position="156"/>
        <end position="178"/>
    </location>
</feature>
<keyword evidence="3" id="KW-1185">Reference proteome</keyword>
<accession>A0ABW1TY79</accession>
<dbReference type="RefSeq" id="WP_377413771.1">
    <property type="nucleotide sequence ID" value="NZ_JBHSRS010000069.1"/>
</dbReference>
<protein>
    <submittedName>
        <fullName evidence="2">COG4280 domain-containing protein</fullName>
    </submittedName>
</protein>
<feature type="transmembrane region" description="Helical" evidence="1">
    <location>
        <begin position="12"/>
        <end position="34"/>
    </location>
</feature>
<keyword evidence="1" id="KW-0812">Transmembrane</keyword>
<evidence type="ECO:0000313" key="3">
    <source>
        <dbReference type="Proteomes" id="UP001596270"/>
    </source>
</evidence>
<proteinExistence type="predicted"/>
<comment type="caution">
    <text evidence="2">The sequence shown here is derived from an EMBL/GenBank/DDBJ whole genome shotgun (WGS) entry which is preliminary data.</text>
</comment>
<keyword evidence="1" id="KW-0472">Membrane</keyword>
<sequence length="327" mass="34103">MINLVSAGPSVLASFMASMVEFVEALTIVLAVGVVRGWRSALMGTVAGLFFLVALIAIAGPSLSVIPLPVLQFVVGVLLLMFGLRWLRKAILRAAGILALHDESKIFAEQTLALRKFGGSKDKLDKVAFITTFKAVVLEGLEVVFIVIALGANGSLLVPAMAGAGLALLLVVALGGVLHRPLSTVPENTLKFCVGVLLTSFGTYWTGEGVGLHWPGQDLILLALLAAFSGGASVFVVIARPHKGKAVFKVVPGAAKPGRSVLSNAASEIFGLFVEDIWLASGLLIWVGGWWAIYTPGPVDVALPGAGFAMGLVFILGASVLKRARIA</sequence>
<feature type="transmembrane region" description="Helical" evidence="1">
    <location>
        <begin position="127"/>
        <end position="150"/>
    </location>
</feature>
<feature type="transmembrane region" description="Helical" evidence="1">
    <location>
        <begin position="66"/>
        <end position="87"/>
    </location>
</feature>
<evidence type="ECO:0000256" key="1">
    <source>
        <dbReference type="SAM" id="Phobius"/>
    </source>
</evidence>
<dbReference type="EMBL" id="JBHSRS010000069">
    <property type="protein sequence ID" value="MFC6282135.1"/>
    <property type="molecule type" value="Genomic_DNA"/>
</dbReference>
<feature type="transmembrane region" description="Helical" evidence="1">
    <location>
        <begin position="277"/>
        <end position="295"/>
    </location>
</feature>
<feature type="transmembrane region" description="Helical" evidence="1">
    <location>
        <begin position="41"/>
        <end position="60"/>
    </location>
</feature>
<organism evidence="2 3">
    <name type="scientific">Polaromonas aquatica</name>
    <dbReference type="NCBI Taxonomy" id="332657"/>
    <lineage>
        <taxon>Bacteria</taxon>
        <taxon>Pseudomonadati</taxon>
        <taxon>Pseudomonadota</taxon>
        <taxon>Betaproteobacteria</taxon>
        <taxon>Burkholderiales</taxon>
        <taxon>Comamonadaceae</taxon>
        <taxon>Polaromonas</taxon>
    </lineage>
</organism>
<reference evidence="3" key="1">
    <citation type="journal article" date="2019" name="Int. J. Syst. Evol. Microbiol.">
        <title>The Global Catalogue of Microorganisms (GCM) 10K type strain sequencing project: providing services to taxonomists for standard genome sequencing and annotation.</title>
        <authorList>
            <consortium name="The Broad Institute Genomics Platform"/>
            <consortium name="The Broad Institute Genome Sequencing Center for Infectious Disease"/>
            <person name="Wu L."/>
            <person name="Ma J."/>
        </authorList>
    </citation>
    <scope>NUCLEOTIDE SEQUENCE [LARGE SCALE GENOMIC DNA]</scope>
    <source>
        <strain evidence="3">CCUG 39402</strain>
    </source>
</reference>
<gene>
    <name evidence="2" type="ORF">ACFQND_12950</name>
</gene>
<dbReference type="Proteomes" id="UP001596270">
    <property type="component" value="Unassembled WGS sequence"/>
</dbReference>